<dbReference type="AlphaFoldDB" id="A0A5R8WQM0"/>
<comment type="caution">
    <text evidence="1">The sequence shown here is derived from an EMBL/GenBank/DDBJ whole genome shotgun (WGS) entry which is preliminary data.</text>
</comment>
<accession>A0A5R8WQM0</accession>
<organism evidence="1 2">
    <name type="scientific">Hymenobacter jeollabukensis</name>
    <dbReference type="NCBI Taxonomy" id="2025313"/>
    <lineage>
        <taxon>Bacteria</taxon>
        <taxon>Pseudomonadati</taxon>
        <taxon>Bacteroidota</taxon>
        <taxon>Cytophagia</taxon>
        <taxon>Cytophagales</taxon>
        <taxon>Hymenobacteraceae</taxon>
        <taxon>Hymenobacter</taxon>
    </lineage>
</organism>
<dbReference type="Proteomes" id="UP000305517">
    <property type="component" value="Unassembled WGS sequence"/>
</dbReference>
<reference evidence="1 2" key="1">
    <citation type="submission" date="2019-05" db="EMBL/GenBank/DDBJ databases">
        <title>Hymenobacter edaphi sp. nov., isolated from abandoned arsenic-contaminated farmland soil.</title>
        <authorList>
            <person name="Nie L."/>
        </authorList>
    </citation>
    <scope>NUCLEOTIDE SEQUENCE [LARGE SCALE GENOMIC DNA]</scope>
    <source>
        <strain evidence="1 2">1-3-3-8</strain>
    </source>
</reference>
<protein>
    <submittedName>
        <fullName evidence="1">Uncharacterized protein</fullName>
    </submittedName>
</protein>
<dbReference type="EMBL" id="VAJM01000004">
    <property type="protein sequence ID" value="TLM92986.1"/>
    <property type="molecule type" value="Genomic_DNA"/>
</dbReference>
<name>A0A5R8WQM0_9BACT</name>
<dbReference type="RefSeq" id="WP_138077394.1">
    <property type="nucleotide sequence ID" value="NZ_VAJM01000004.1"/>
</dbReference>
<evidence type="ECO:0000313" key="1">
    <source>
        <dbReference type="EMBL" id="TLM92986.1"/>
    </source>
</evidence>
<dbReference type="OrthoDB" id="879873at2"/>
<gene>
    <name evidence="1" type="ORF">FDY95_10130</name>
</gene>
<sequence length="189" mass="21341">MKLFALLLALGFYCLGCSHPLPHHLPDSRYYKQQEASLLASVFGQITKPTSHNSITKQDTIGIYDSLSFPHPSKKIVSKLTQEHEVSPDFIRLLNDTTNWSQTRHSTITLPIQQIAAHAAFTPKIASSKDDVPTAYRLSRVVFNKDFSKAFFQLTWSDEGGGSSKYVLCQKRNNGWVVQMAYTHSSFKF</sequence>
<keyword evidence="2" id="KW-1185">Reference proteome</keyword>
<evidence type="ECO:0000313" key="2">
    <source>
        <dbReference type="Proteomes" id="UP000305517"/>
    </source>
</evidence>
<proteinExistence type="predicted"/>